<dbReference type="AlphaFoldDB" id="L1IRX2"/>
<reference evidence="9" key="3">
    <citation type="submission" date="2015-06" db="UniProtKB">
        <authorList>
            <consortium name="EnsemblProtists"/>
        </authorList>
    </citation>
    <scope>IDENTIFICATION</scope>
</reference>
<evidence type="ECO:0000256" key="7">
    <source>
        <dbReference type="SAM" id="MobiDB-lite"/>
    </source>
</evidence>
<dbReference type="eggNOG" id="ENOG502SE9P">
    <property type="taxonomic scope" value="Eukaryota"/>
</dbReference>
<evidence type="ECO:0000313" key="9">
    <source>
        <dbReference type="EnsemblProtists" id="EKX38654"/>
    </source>
</evidence>
<accession>L1IRX2</accession>
<dbReference type="GO" id="GO:0006364">
    <property type="term" value="P:rRNA processing"/>
    <property type="evidence" value="ECO:0007669"/>
    <property type="project" value="TreeGrafter"/>
</dbReference>
<evidence type="ECO:0000256" key="2">
    <source>
        <dbReference type="ARBA" id="ARBA00004642"/>
    </source>
</evidence>
<dbReference type="EMBL" id="JH993046">
    <property type="protein sequence ID" value="EKX38654.1"/>
    <property type="molecule type" value="Genomic_DNA"/>
</dbReference>
<dbReference type="EnsemblProtists" id="EKX38654">
    <property type="protein sequence ID" value="EKX38654"/>
    <property type="gene ID" value="GUITHDRAFT_144049"/>
</dbReference>
<dbReference type="GO" id="GO:0005730">
    <property type="term" value="C:nucleolus"/>
    <property type="evidence" value="ECO:0007669"/>
    <property type="project" value="UniProtKB-SubCell"/>
</dbReference>
<evidence type="ECO:0000313" key="10">
    <source>
        <dbReference type="Proteomes" id="UP000011087"/>
    </source>
</evidence>
<dbReference type="InterPro" id="IPR011687">
    <property type="entry name" value="Nop53/GLTSCR2"/>
</dbReference>
<feature type="region of interest" description="Disordered" evidence="7">
    <location>
        <begin position="476"/>
        <end position="555"/>
    </location>
</feature>
<reference evidence="8 10" key="1">
    <citation type="journal article" date="2012" name="Nature">
        <title>Algal genomes reveal evolutionary mosaicism and the fate of nucleomorphs.</title>
        <authorList>
            <consortium name="DOE Joint Genome Institute"/>
            <person name="Curtis B.A."/>
            <person name="Tanifuji G."/>
            <person name="Burki F."/>
            <person name="Gruber A."/>
            <person name="Irimia M."/>
            <person name="Maruyama S."/>
            <person name="Arias M.C."/>
            <person name="Ball S.G."/>
            <person name="Gile G.H."/>
            <person name="Hirakawa Y."/>
            <person name="Hopkins J.F."/>
            <person name="Kuo A."/>
            <person name="Rensing S.A."/>
            <person name="Schmutz J."/>
            <person name="Symeonidi A."/>
            <person name="Elias M."/>
            <person name="Eveleigh R.J."/>
            <person name="Herman E.K."/>
            <person name="Klute M.J."/>
            <person name="Nakayama T."/>
            <person name="Obornik M."/>
            <person name="Reyes-Prieto A."/>
            <person name="Armbrust E.V."/>
            <person name="Aves S.J."/>
            <person name="Beiko R.G."/>
            <person name="Coutinho P."/>
            <person name="Dacks J.B."/>
            <person name="Durnford D.G."/>
            <person name="Fast N.M."/>
            <person name="Green B.R."/>
            <person name="Grisdale C.J."/>
            <person name="Hempel F."/>
            <person name="Henrissat B."/>
            <person name="Hoppner M.P."/>
            <person name="Ishida K."/>
            <person name="Kim E."/>
            <person name="Koreny L."/>
            <person name="Kroth P.G."/>
            <person name="Liu Y."/>
            <person name="Malik S.B."/>
            <person name="Maier U.G."/>
            <person name="McRose D."/>
            <person name="Mock T."/>
            <person name="Neilson J.A."/>
            <person name="Onodera N.T."/>
            <person name="Poole A.M."/>
            <person name="Pritham E.J."/>
            <person name="Richards T.A."/>
            <person name="Rocap G."/>
            <person name="Roy S.W."/>
            <person name="Sarai C."/>
            <person name="Schaack S."/>
            <person name="Shirato S."/>
            <person name="Slamovits C.H."/>
            <person name="Spencer D.F."/>
            <person name="Suzuki S."/>
            <person name="Worden A.Z."/>
            <person name="Zauner S."/>
            <person name="Barry K."/>
            <person name="Bell C."/>
            <person name="Bharti A.K."/>
            <person name="Crow J.A."/>
            <person name="Grimwood J."/>
            <person name="Kramer R."/>
            <person name="Lindquist E."/>
            <person name="Lucas S."/>
            <person name="Salamov A."/>
            <person name="McFadden G.I."/>
            <person name="Lane C.E."/>
            <person name="Keeling P.J."/>
            <person name="Gray M.W."/>
            <person name="Grigoriev I.V."/>
            <person name="Archibald J.M."/>
        </authorList>
    </citation>
    <scope>NUCLEOTIDE SEQUENCE</scope>
    <source>
        <strain evidence="8 10">CCMP2712</strain>
    </source>
</reference>
<evidence type="ECO:0000256" key="4">
    <source>
        <dbReference type="ARBA" id="ARBA00018339"/>
    </source>
</evidence>
<keyword evidence="10" id="KW-1185">Reference proteome</keyword>
<evidence type="ECO:0000313" key="8">
    <source>
        <dbReference type="EMBL" id="EKX38654.1"/>
    </source>
</evidence>
<feature type="region of interest" description="Disordered" evidence="7">
    <location>
        <begin position="107"/>
        <end position="144"/>
    </location>
</feature>
<dbReference type="RefSeq" id="XP_005825634.1">
    <property type="nucleotide sequence ID" value="XM_005825577.1"/>
</dbReference>
<feature type="compositionally biased region" description="Basic and acidic residues" evidence="7">
    <location>
        <begin position="135"/>
        <end position="144"/>
    </location>
</feature>
<sequence>MGKRPAKSTKKSWQKLEQEGLEDALNAESNALLRNAEPQFKENDELFFVDKKGSALKVGRKDAWELKCNSILKPNEKIEARKVFRSGKKKNTIQERIDQFAEEIREHGSVVSRKRRSESAPQASERSFDLWGDAGESKNEDQWPKLYKNDPLKLENAVFDEHHVPNNKRRHMARMRPEPSKIKPVEVVSAGASYRPDGGQHEELMRKAAAVLCGGGGERSNSLREKIGLSQDSARHCQRGQDMDIVLVQEMLSDRKLNGLVGPLEFVQAYAIYGVVAARPLRCANHRFAGDRDVLHIYRKGVLSHSAVIQASHDVRSSSCSCNVKGLTVNPTRTHPGAGAVFGLRAPSELRSKMAGAAVPELQERSSLPSLLAYSNTRPALMLLLHTSSNEVEVRRLKGRCLQCSKTAIFGHPINGEKGETNQIHPRCNQHMPGGQRCMKSAIFGAPFDKGDGGDGSVFLTCDILQEWESKRLDRSWSMRKESKEGEQRVKRSLLTKKGTIVGPDDVGGPDESDLQGSVEDEEEEGRKEEDKASSKAAKEKGKLTRAERNKQARHKEVLRAQAAAKEEKKLLKQINRVGEIKKEVENILKIREQASSLEASLKDEKEAERIKRLGKIKLQKEAPEVLLPEEIPTKLRAVKPVGNTLRDKFKNLQKRNLIEPRRSQAGKRKDKTLSVLKAHKIKARAFIDF</sequence>
<evidence type="ECO:0000256" key="1">
    <source>
        <dbReference type="ARBA" id="ARBA00004604"/>
    </source>
</evidence>
<evidence type="ECO:0000256" key="5">
    <source>
        <dbReference type="ARBA" id="ARBA00022517"/>
    </source>
</evidence>
<gene>
    <name evidence="8" type="ORF">GUITHDRAFT_144049</name>
</gene>
<dbReference type="Proteomes" id="UP000011087">
    <property type="component" value="Unassembled WGS sequence"/>
</dbReference>
<dbReference type="PANTHER" id="PTHR14211">
    <property type="entry name" value="GLIOMA SUPPRESSOR CANDIDATE REGION GENE 2"/>
    <property type="match status" value="1"/>
</dbReference>
<feature type="region of interest" description="Disordered" evidence="7">
    <location>
        <begin position="1"/>
        <end position="20"/>
    </location>
</feature>
<organism evidence="8">
    <name type="scientific">Guillardia theta (strain CCMP2712)</name>
    <name type="common">Cryptophyte</name>
    <dbReference type="NCBI Taxonomy" id="905079"/>
    <lineage>
        <taxon>Eukaryota</taxon>
        <taxon>Cryptophyceae</taxon>
        <taxon>Pyrenomonadales</taxon>
        <taxon>Geminigeraceae</taxon>
        <taxon>Guillardia</taxon>
    </lineage>
</organism>
<dbReference type="STRING" id="905079.L1IRX2"/>
<evidence type="ECO:0000256" key="3">
    <source>
        <dbReference type="ARBA" id="ARBA00008838"/>
    </source>
</evidence>
<feature type="compositionally biased region" description="Basic and acidic residues" evidence="7">
    <location>
        <begin position="525"/>
        <end position="555"/>
    </location>
</feature>
<dbReference type="Pfam" id="PF07767">
    <property type="entry name" value="Nop53"/>
    <property type="match status" value="2"/>
</dbReference>
<feature type="compositionally biased region" description="Basic and acidic residues" evidence="7">
    <location>
        <begin position="476"/>
        <end position="490"/>
    </location>
</feature>
<keyword evidence="5" id="KW-0690">Ribosome biogenesis</keyword>
<comment type="subcellular location">
    <subcellularLocation>
        <location evidence="1">Nucleus</location>
        <location evidence="1">Nucleolus</location>
    </subcellularLocation>
    <subcellularLocation>
        <location evidence="2">Nucleus</location>
        <location evidence="2">Nucleoplasm</location>
    </subcellularLocation>
</comment>
<name>L1IRX2_GUITC</name>
<dbReference type="PaxDb" id="55529-EKX38654"/>
<dbReference type="GO" id="GO:0005654">
    <property type="term" value="C:nucleoplasm"/>
    <property type="evidence" value="ECO:0007669"/>
    <property type="project" value="UniProtKB-SubCell"/>
</dbReference>
<reference evidence="10" key="2">
    <citation type="submission" date="2012-11" db="EMBL/GenBank/DDBJ databases">
        <authorList>
            <person name="Kuo A."/>
            <person name="Curtis B.A."/>
            <person name="Tanifuji G."/>
            <person name="Burki F."/>
            <person name="Gruber A."/>
            <person name="Irimia M."/>
            <person name="Maruyama S."/>
            <person name="Arias M.C."/>
            <person name="Ball S.G."/>
            <person name="Gile G.H."/>
            <person name="Hirakawa Y."/>
            <person name="Hopkins J.F."/>
            <person name="Rensing S.A."/>
            <person name="Schmutz J."/>
            <person name="Symeonidi A."/>
            <person name="Elias M."/>
            <person name="Eveleigh R.J."/>
            <person name="Herman E.K."/>
            <person name="Klute M.J."/>
            <person name="Nakayama T."/>
            <person name="Obornik M."/>
            <person name="Reyes-Prieto A."/>
            <person name="Armbrust E.V."/>
            <person name="Aves S.J."/>
            <person name="Beiko R.G."/>
            <person name="Coutinho P."/>
            <person name="Dacks J.B."/>
            <person name="Durnford D.G."/>
            <person name="Fast N.M."/>
            <person name="Green B.R."/>
            <person name="Grisdale C."/>
            <person name="Hempe F."/>
            <person name="Henrissat B."/>
            <person name="Hoppner M.P."/>
            <person name="Ishida K.-I."/>
            <person name="Kim E."/>
            <person name="Koreny L."/>
            <person name="Kroth P.G."/>
            <person name="Liu Y."/>
            <person name="Malik S.-B."/>
            <person name="Maier U.G."/>
            <person name="McRose D."/>
            <person name="Mock T."/>
            <person name="Neilson J.A."/>
            <person name="Onodera N.T."/>
            <person name="Poole A.M."/>
            <person name="Pritham E.J."/>
            <person name="Richards T.A."/>
            <person name="Rocap G."/>
            <person name="Roy S.W."/>
            <person name="Sarai C."/>
            <person name="Schaack S."/>
            <person name="Shirato S."/>
            <person name="Slamovits C.H."/>
            <person name="Spencer D.F."/>
            <person name="Suzuki S."/>
            <person name="Worden A.Z."/>
            <person name="Zauner S."/>
            <person name="Barry K."/>
            <person name="Bell C."/>
            <person name="Bharti A.K."/>
            <person name="Crow J.A."/>
            <person name="Grimwood J."/>
            <person name="Kramer R."/>
            <person name="Lindquist E."/>
            <person name="Lucas S."/>
            <person name="Salamov A."/>
            <person name="McFadden G.I."/>
            <person name="Lane C.E."/>
            <person name="Keeling P.J."/>
            <person name="Gray M.W."/>
            <person name="Grigoriev I.V."/>
            <person name="Archibald J.M."/>
        </authorList>
    </citation>
    <scope>NUCLEOTIDE SEQUENCE</scope>
    <source>
        <strain evidence="10">CCMP2712</strain>
    </source>
</reference>
<protein>
    <recommendedName>
        <fullName evidence="4">Ribosome biogenesis protein NOP53</fullName>
    </recommendedName>
</protein>
<proteinExistence type="inferred from homology"/>
<keyword evidence="6" id="KW-0539">Nucleus</keyword>
<evidence type="ECO:0000256" key="6">
    <source>
        <dbReference type="ARBA" id="ARBA00023242"/>
    </source>
</evidence>
<dbReference type="PANTHER" id="PTHR14211:SF7">
    <property type="entry name" value="RIBOSOME BIOGENESIS PROTEIN NOP53"/>
    <property type="match status" value="1"/>
</dbReference>
<dbReference type="KEGG" id="gtt:GUITHDRAFT_144049"/>
<dbReference type="GeneID" id="17295402"/>
<dbReference type="HOGENOM" id="CLU_399268_0_0_1"/>
<comment type="similarity">
    <text evidence="3">Belongs to the NOP53 family.</text>
</comment>
<feature type="compositionally biased region" description="Basic residues" evidence="7">
    <location>
        <begin position="1"/>
        <end position="13"/>
    </location>
</feature>
<dbReference type="GO" id="GO:0000027">
    <property type="term" value="P:ribosomal large subunit assembly"/>
    <property type="evidence" value="ECO:0007669"/>
    <property type="project" value="TreeGrafter"/>
</dbReference>
<dbReference type="OrthoDB" id="5072at2759"/>
<dbReference type="GO" id="GO:0008097">
    <property type="term" value="F:5S rRNA binding"/>
    <property type="evidence" value="ECO:0007669"/>
    <property type="project" value="TreeGrafter"/>
</dbReference>
<feature type="compositionally biased region" description="Acidic residues" evidence="7">
    <location>
        <begin position="508"/>
        <end position="524"/>
    </location>
</feature>